<dbReference type="Pfam" id="PF03358">
    <property type="entry name" value="FMN_red"/>
    <property type="match status" value="1"/>
</dbReference>
<protein>
    <submittedName>
        <fullName evidence="4">NAD(P)H-dependent oxidoreductase</fullName>
    </submittedName>
</protein>
<evidence type="ECO:0000256" key="1">
    <source>
        <dbReference type="ARBA" id="ARBA00022630"/>
    </source>
</evidence>
<evidence type="ECO:0000313" key="4">
    <source>
        <dbReference type="EMBL" id="MBR0575136.1"/>
    </source>
</evidence>
<accession>A0A941CPX5</accession>
<dbReference type="AlphaFoldDB" id="A0A941CPX5"/>
<gene>
    <name evidence="4" type="ORF">KCG48_02155</name>
</gene>
<proteinExistence type="predicted"/>
<evidence type="ECO:0000256" key="2">
    <source>
        <dbReference type="ARBA" id="ARBA00022643"/>
    </source>
</evidence>
<sequence length="224" mass="25919">MKITVVHGQKHHGSTWNSTRLLRDFLMTEDDVCHEFFVNDIPHCVGCFTCILKDEEKCPHRNLIQPIIHSLDEADIIIVETPNYCMGMTGQLKNFFDHMAYRWFSHRPLDGMKNKVAIAVSTTAGLGASTATKHVAKQLFWWGVPKVYRLHEVVAASNWEEVKPEIKVKIEHKAEKIAKMARKNHERVHWGIRQKLIFKMMGRMQKAGLGTPKDATYWKEQGWI</sequence>
<dbReference type="PANTHER" id="PTHR43278">
    <property type="entry name" value="NAD(P)H-DEPENDENT FMN-CONTAINING OXIDOREDUCTASE YWQN-RELATED"/>
    <property type="match status" value="1"/>
</dbReference>
<keyword evidence="2" id="KW-0288">FMN</keyword>
<dbReference type="RefSeq" id="WP_211799654.1">
    <property type="nucleotide sequence ID" value="NZ_JAGSCS010000002.1"/>
</dbReference>
<comment type="caution">
    <text evidence="4">The sequence shown here is derived from an EMBL/GenBank/DDBJ whole genome shotgun (WGS) entry which is preliminary data.</text>
</comment>
<dbReference type="SUPFAM" id="SSF52218">
    <property type="entry name" value="Flavoproteins"/>
    <property type="match status" value="1"/>
</dbReference>
<keyword evidence="5" id="KW-1185">Reference proteome</keyword>
<dbReference type="GO" id="GO:0016491">
    <property type="term" value="F:oxidoreductase activity"/>
    <property type="evidence" value="ECO:0007669"/>
    <property type="project" value="InterPro"/>
</dbReference>
<reference evidence="4" key="1">
    <citation type="submission" date="2021-04" db="EMBL/GenBank/DDBJ databases">
        <title>Proteiniclasticum sedimins sp. nov., an obligate anaerobic bacterium isolated from anaerobic sludge.</title>
        <authorList>
            <person name="Liu J."/>
        </authorList>
    </citation>
    <scope>NUCLEOTIDE SEQUENCE</scope>
    <source>
        <strain evidence="4">BAD-10</strain>
    </source>
</reference>
<organism evidence="4 5">
    <name type="scientific">Proteiniclasticum sediminis</name>
    <dbReference type="NCBI Taxonomy" id="2804028"/>
    <lineage>
        <taxon>Bacteria</taxon>
        <taxon>Bacillati</taxon>
        <taxon>Bacillota</taxon>
        <taxon>Clostridia</taxon>
        <taxon>Eubacteriales</taxon>
        <taxon>Clostridiaceae</taxon>
        <taxon>Proteiniclasticum</taxon>
    </lineage>
</organism>
<dbReference type="Gene3D" id="3.40.50.360">
    <property type="match status" value="1"/>
</dbReference>
<dbReference type="Proteomes" id="UP000675379">
    <property type="component" value="Unassembled WGS sequence"/>
</dbReference>
<keyword evidence="1" id="KW-0285">Flavoprotein</keyword>
<evidence type="ECO:0000259" key="3">
    <source>
        <dbReference type="Pfam" id="PF03358"/>
    </source>
</evidence>
<dbReference type="PANTHER" id="PTHR43278:SF2">
    <property type="entry name" value="IRON-SULFUR FLAVOPROTEIN"/>
    <property type="match status" value="1"/>
</dbReference>
<dbReference type="InterPro" id="IPR005025">
    <property type="entry name" value="FMN_Rdtase-like_dom"/>
</dbReference>
<evidence type="ECO:0000313" key="5">
    <source>
        <dbReference type="Proteomes" id="UP000675379"/>
    </source>
</evidence>
<dbReference type="InterPro" id="IPR029039">
    <property type="entry name" value="Flavoprotein-like_sf"/>
</dbReference>
<dbReference type="InterPro" id="IPR051796">
    <property type="entry name" value="ISF_SsuE-like"/>
</dbReference>
<dbReference type="EMBL" id="JAGSCS010000002">
    <property type="protein sequence ID" value="MBR0575136.1"/>
    <property type="molecule type" value="Genomic_DNA"/>
</dbReference>
<feature type="domain" description="NADPH-dependent FMN reductase-like" evidence="3">
    <location>
        <begin position="1"/>
        <end position="145"/>
    </location>
</feature>
<name>A0A941CPX5_9CLOT</name>